<dbReference type="Proteomes" id="UP000310636">
    <property type="component" value="Unassembled WGS sequence"/>
</dbReference>
<proteinExistence type="predicted"/>
<dbReference type="RefSeq" id="WP_136367983.1">
    <property type="nucleotide sequence ID" value="NZ_SSOB01000001.1"/>
</dbReference>
<dbReference type="Gene3D" id="1.10.260.40">
    <property type="entry name" value="lambda repressor-like DNA-binding domains"/>
    <property type="match status" value="1"/>
</dbReference>
<dbReference type="Gene3D" id="3.40.50.2300">
    <property type="match status" value="2"/>
</dbReference>
<dbReference type="PROSITE" id="PS50932">
    <property type="entry name" value="HTH_LACI_2"/>
    <property type="match status" value="1"/>
</dbReference>
<dbReference type="SUPFAM" id="SSF53822">
    <property type="entry name" value="Periplasmic binding protein-like I"/>
    <property type="match status" value="1"/>
</dbReference>
<dbReference type="GO" id="GO:0000976">
    <property type="term" value="F:transcription cis-regulatory region binding"/>
    <property type="evidence" value="ECO:0007669"/>
    <property type="project" value="TreeGrafter"/>
</dbReference>
<evidence type="ECO:0000256" key="3">
    <source>
        <dbReference type="ARBA" id="ARBA00023163"/>
    </source>
</evidence>
<dbReference type="OrthoDB" id="2026446at2"/>
<evidence type="ECO:0000256" key="2">
    <source>
        <dbReference type="ARBA" id="ARBA00023125"/>
    </source>
</evidence>
<keyword evidence="6" id="KW-1185">Reference proteome</keyword>
<evidence type="ECO:0000256" key="1">
    <source>
        <dbReference type="ARBA" id="ARBA00023015"/>
    </source>
</evidence>
<accession>A0A4S4CB15</accession>
<sequence length="344" mass="37970">MKIDDIAKLANVSKSAVSLALNGKPGVSPETRDKILRIAQDTGYVQRSQVHAQQVYRTNRFLRLVALTNSGIVLDEFEKQPFFTELIRHIEDQCSGNGYSLLFSSIQADQLAEEVQRLSTDAEASGLILLGTNLAREQVALVSEQIEHLVVLDTCHPAVAADFVVMNNEMGGCQAARHLLELGHRRIGYVQSKSRMHNFDARRRGFDAALEEFGLALAPEHIFTIAPTVVSSQKEFVQGWASLREGLPTALFCECDYMAISVIKSAHELGIRVPDELSVIGFDDIAEAEVITPELTTIHVEKETIAALAVERLLRLTEQEGPSPRLKTLVDTSLVVRKSTKALQ</sequence>
<dbReference type="Pfam" id="PF13377">
    <property type="entry name" value="Peripla_BP_3"/>
    <property type="match status" value="1"/>
</dbReference>
<evidence type="ECO:0000313" key="6">
    <source>
        <dbReference type="Proteomes" id="UP000310636"/>
    </source>
</evidence>
<dbReference type="InterPro" id="IPR010982">
    <property type="entry name" value="Lambda_DNA-bd_dom_sf"/>
</dbReference>
<dbReference type="PROSITE" id="PS00356">
    <property type="entry name" value="HTH_LACI_1"/>
    <property type="match status" value="1"/>
</dbReference>
<keyword evidence="2" id="KW-0238">DNA-binding</keyword>
<dbReference type="InterPro" id="IPR000843">
    <property type="entry name" value="HTH_LacI"/>
</dbReference>
<organism evidence="5 6">
    <name type="scientific">Cohnella fermenti</name>
    <dbReference type="NCBI Taxonomy" id="2565925"/>
    <lineage>
        <taxon>Bacteria</taxon>
        <taxon>Bacillati</taxon>
        <taxon>Bacillota</taxon>
        <taxon>Bacilli</taxon>
        <taxon>Bacillales</taxon>
        <taxon>Paenibacillaceae</taxon>
        <taxon>Cohnella</taxon>
    </lineage>
</organism>
<keyword evidence="1" id="KW-0805">Transcription regulation</keyword>
<evidence type="ECO:0000313" key="5">
    <source>
        <dbReference type="EMBL" id="THF84668.1"/>
    </source>
</evidence>
<protein>
    <submittedName>
        <fullName evidence="5">LacI family transcriptional regulator</fullName>
    </submittedName>
</protein>
<evidence type="ECO:0000259" key="4">
    <source>
        <dbReference type="PROSITE" id="PS50932"/>
    </source>
</evidence>
<dbReference type="PANTHER" id="PTHR30146">
    <property type="entry name" value="LACI-RELATED TRANSCRIPTIONAL REPRESSOR"/>
    <property type="match status" value="1"/>
</dbReference>
<dbReference type="GO" id="GO:0003700">
    <property type="term" value="F:DNA-binding transcription factor activity"/>
    <property type="evidence" value="ECO:0007669"/>
    <property type="project" value="TreeGrafter"/>
</dbReference>
<reference evidence="5 6" key="1">
    <citation type="submission" date="2019-04" db="EMBL/GenBank/DDBJ databases">
        <title>Cohnella sp. nov. isolated from preserved vegetables.</title>
        <authorList>
            <person name="Lin S.-Y."/>
            <person name="Hung M.-H."/>
            <person name="Young C.-C."/>
        </authorList>
    </citation>
    <scope>NUCLEOTIDE SEQUENCE [LARGE SCALE GENOMIC DNA]</scope>
    <source>
        <strain evidence="5 6">CC-MHH1044</strain>
    </source>
</reference>
<dbReference type="InterPro" id="IPR046335">
    <property type="entry name" value="LacI/GalR-like_sensor"/>
</dbReference>
<name>A0A4S4CB15_9BACL</name>
<gene>
    <name evidence="5" type="ORF">E6C55_01460</name>
</gene>
<feature type="domain" description="HTH lacI-type" evidence="4">
    <location>
        <begin position="1"/>
        <end position="57"/>
    </location>
</feature>
<dbReference type="Pfam" id="PF00356">
    <property type="entry name" value="LacI"/>
    <property type="match status" value="1"/>
</dbReference>
<dbReference type="EMBL" id="SSOB01000001">
    <property type="protein sequence ID" value="THF84668.1"/>
    <property type="molecule type" value="Genomic_DNA"/>
</dbReference>
<comment type="caution">
    <text evidence="5">The sequence shown here is derived from an EMBL/GenBank/DDBJ whole genome shotgun (WGS) entry which is preliminary data.</text>
</comment>
<dbReference type="SUPFAM" id="SSF47413">
    <property type="entry name" value="lambda repressor-like DNA-binding domains"/>
    <property type="match status" value="1"/>
</dbReference>
<keyword evidence="3" id="KW-0804">Transcription</keyword>
<dbReference type="InterPro" id="IPR028082">
    <property type="entry name" value="Peripla_BP_I"/>
</dbReference>
<dbReference type="AlphaFoldDB" id="A0A4S4CB15"/>
<dbReference type="PANTHER" id="PTHR30146:SF150">
    <property type="entry name" value="ARABINOSE METABOLISM TRANSCRIPTIONAL REPRESSOR"/>
    <property type="match status" value="1"/>
</dbReference>
<dbReference type="SMART" id="SM00354">
    <property type="entry name" value="HTH_LACI"/>
    <property type="match status" value="1"/>
</dbReference>
<dbReference type="CDD" id="cd01392">
    <property type="entry name" value="HTH_LacI"/>
    <property type="match status" value="1"/>
</dbReference>